<evidence type="ECO:0000313" key="2">
    <source>
        <dbReference type="EMBL" id="SHO47680.1"/>
    </source>
</evidence>
<keyword evidence="3" id="KW-1185">Reference proteome</keyword>
<keyword evidence="1" id="KW-1133">Transmembrane helix</keyword>
<keyword evidence="1" id="KW-0472">Membrane</keyword>
<organism evidence="2 3">
    <name type="scientific">Anaerocolumna xylanovorans DSM 12503</name>
    <dbReference type="NCBI Taxonomy" id="1121345"/>
    <lineage>
        <taxon>Bacteria</taxon>
        <taxon>Bacillati</taxon>
        <taxon>Bacillota</taxon>
        <taxon>Clostridia</taxon>
        <taxon>Lachnospirales</taxon>
        <taxon>Lachnospiraceae</taxon>
        <taxon>Anaerocolumna</taxon>
    </lineage>
</organism>
<dbReference type="Proteomes" id="UP000184612">
    <property type="component" value="Unassembled WGS sequence"/>
</dbReference>
<name>A0A1M7Y5E3_9FIRM</name>
<dbReference type="RefSeq" id="WP_073588318.1">
    <property type="nucleotide sequence ID" value="NZ_FRFD01000004.1"/>
</dbReference>
<protein>
    <recommendedName>
        <fullName evidence="4">Zinc-finger</fullName>
    </recommendedName>
</protein>
<evidence type="ECO:0000313" key="3">
    <source>
        <dbReference type="Proteomes" id="UP000184612"/>
    </source>
</evidence>
<proteinExistence type="predicted"/>
<evidence type="ECO:0008006" key="4">
    <source>
        <dbReference type="Google" id="ProtNLM"/>
    </source>
</evidence>
<sequence>MKYNCELIRDLLLLCQDNVASTASQTAVNEHLLECAECRSFKKNMKIVNLQQNTSKMKDAETISHTKVAKRIRKRKPLIIVCLALVTILVTYFSYSYATGKRFDAYNCSQNSRWVDEESILLGDVDMAPFHIYLYENEEKYRTIATKYSFPFWELGSSSWANKTDDLVKLVGWYSVRDDGQGITVVPIECFDENVEYIEMGANDSRLRKEIKGGEVIIFSWAKSLRWNDLDGIAYSKEGEPLYKLGYDVKNATIKTDELRWLPVLK</sequence>
<dbReference type="EMBL" id="FRFD01000004">
    <property type="protein sequence ID" value="SHO47680.1"/>
    <property type="molecule type" value="Genomic_DNA"/>
</dbReference>
<accession>A0A1M7Y5E3</accession>
<dbReference type="OrthoDB" id="2739040at2"/>
<feature type="transmembrane region" description="Helical" evidence="1">
    <location>
        <begin position="77"/>
        <end position="98"/>
    </location>
</feature>
<reference evidence="2 3" key="1">
    <citation type="submission" date="2016-12" db="EMBL/GenBank/DDBJ databases">
        <authorList>
            <person name="Song W.-J."/>
            <person name="Kurnit D.M."/>
        </authorList>
    </citation>
    <scope>NUCLEOTIDE SEQUENCE [LARGE SCALE GENOMIC DNA]</scope>
    <source>
        <strain evidence="2 3">DSM 12503</strain>
    </source>
</reference>
<dbReference type="AlphaFoldDB" id="A0A1M7Y5E3"/>
<keyword evidence="1" id="KW-0812">Transmembrane</keyword>
<gene>
    <name evidence="2" type="ORF">SAMN02745217_01621</name>
</gene>
<evidence type="ECO:0000256" key="1">
    <source>
        <dbReference type="SAM" id="Phobius"/>
    </source>
</evidence>
<dbReference type="STRING" id="1121345.SAMN02745217_01621"/>